<evidence type="ECO:0000313" key="3">
    <source>
        <dbReference type="EMBL" id="KAK8008196.1"/>
    </source>
</evidence>
<evidence type="ECO:0000256" key="2">
    <source>
        <dbReference type="SAM" id="SignalP"/>
    </source>
</evidence>
<dbReference type="SUPFAM" id="SSF48208">
    <property type="entry name" value="Six-hairpin glycosidases"/>
    <property type="match status" value="1"/>
</dbReference>
<feature type="region of interest" description="Disordered" evidence="1">
    <location>
        <begin position="266"/>
        <end position="311"/>
    </location>
</feature>
<dbReference type="Gene3D" id="1.50.10.10">
    <property type="match status" value="1"/>
</dbReference>
<name>A0ABR1RCD0_9PEZI</name>
<gene>
    <name evidence="3" type="ORF">PG991_010747</name>
</gene>
<dbReference type="InterPro" id="IPR012341">
    <property type="entry name" value="6hp_glycosidase-like_sf"/>
</dbReference>
<organism evidence="3 4">
    <name type="scientific">Apiospora marii</name>
    <dbReference type="NCBI Taxonomy" id="335849"/>
    <lineage>
        <taxon>Eukaryota</taxon>
        <taxon>Fungi</taxon>
        <taxon>Dikarya</taxon>
        <taxon>Ascomycota</taxon>
        <taxon>Pezizomycotina</taxon>
        <taxon>Sordariomycetes</taxon>
        <taxon>Xylariomycetidae</taxon>
        <taxon>Amphisphaeriales</taxon>
        <taxon>Apiosporaceae</taxon>
        <taxon>Apiospora</taxon>
    </lineage>
</organism>
<dbReference type="Proteomes" id="UP001396898">
    <property type="component" value="Unassembled WGS sequence"/>
</dbReference>
<evidence type="ECO:0000256" key="1">
    <source>
        <dbReference type="SAM" id="MobiDB-lite"/>
    </source>
</evidence>
<comment type="caution">
    <text evidence="3">The sequence shown here is derived from an EMBL/GenBank/DDBJ whole genome shotgun (WGS) entry which is preliminary data.</text>
</comment>
<feature type="signal peptide" evidence="2">
    <location>
        <begin position="1"/>
        <end position="17"/>
    </location>
</feature>
<evidence type="ECO:0000313" key="4">
    <source>
        <dbReference type="Proteomes" id="UP001396898"/>
    </source>
</evidence>
<accession>A0ABR1RCD0</accession>
<reference evidence="3 4" key="1">
    <citation type="submission" date="2023-01" db="EMBL/GenBank/DDBJ databases">
        <title>Analysis of 21 Apiospora genomes using comparative genomics revels a genus with tremendous synthesis potential of carbohydrate active enzymes and secondary metabolites.</title>
        <authorList>
            <person name="Sorensen T."/>
        </authorList>
    </citation>
    <scope>NUCLEOTIDE SEQUENCE [LARGE SCALE GENOMIC DNA]</scope>
    <source>
        <strain evidence="3 4">CBS 20057</strain>
    </source>
</reference>
<proteinExistence type="predicted"/>
<feature type="compositionally biased region" description="Low complexity" evidence="1">
    <location>
        <begin position="302"/>
        <end position="311"/>
    </location>
</feature>
<protein>
    <recommendedName>
        <fullName evidence="5">Six-hairpin glycosidase-like protein</fullName>
    </recommendedName>
</protein>
<dbReference type="InterPro" id="IPR008928">
    <property type="entry name" value="6-hairpin_glycosidase_sf"/>
</dbReference>
<feature type="chain" id="PRO_5045870813" description="Six-hairpin glycosidase-like protein" evidence="2">
    <location>
        <begin position="18"/>
        <end position="779"/>
    </location>
</feature>
<keyword evidence="2" id="KW-0732">Signal</keyword>
<dbReference type="EMBL" id="JAQQWI010000016">
    <property type="protein sequence ID" value="KAK8008196.1"/>
    <property type="molecule type" value="Genomic_DNA"/>
</dbReference>
<sequence length="779" mass="86744">MGPFSVLALLSVGLASAGIDREPIVSNFNVVRTSLIDNETSPLQVGNGDFAFNVDTTGMQTFLPFNTLSTWAWHNDFLPTNGEVLDDYTGVAMLTHGRNVSYDIPDPDLPEISQWLIGNPNRVNMGRIGLKFKGQSLSASDISEPRQELHLWNGFITSKFQINRTLVEVVTQCDLETDAVAFEIESDLVASGDLEVEFDFPYPPIHGAEHKYEVFAGVYDFPLNHTTELVRDGGQKSGNTTVAHIYHEMQETKYYVNLQWEAPEALRSTPPTLRRHEPPGSASRTAHRYTLAPGRRDTGHVPSPRSSTSPSKRLAFTAHFAPTSQTPAPPALIRARSSAAWAAYWREGGFVDVMTGSSNPNATELQRRIVLSQYHVRVNSAASRRRHPQPPQESGLVNNGWYGKFHMEMVVWHGAHWATWGRQAIFDGIFPGIYERFLQSSRERARRMGWAGARWPKMTESVTGRSSPGGINGLLMWQQPHPMYLAMLAYQGSSNSSKRETLERWDPILTATADYMASYAWKNETSGFYDLGPPAYGVTENTPPTESLNLAYELAYWHYGLRVAQHWKTLLGRPVPEAWTRVSENLAPLPTTTDAGTGEVYYAVYEGLNSTWWTDGDAKLTGDPRSLVMLQGILPDLPPLSLSSHHNDGTEERELRDGRAMVDPEIARATSDRIWDVWGDEQIHGWGRPVLAINAARIGRPDRAVHHLTAFDYWAFDDVGFALRAEQGGIPPPFMPGNAGFLYAVGYMAAGWARSEGHAPGFPKDGSWVVRHEGMLKAL</sequence>
<evidence type="ECO:0008006" key="5">
    <source>
        <dbReference type="Google" id="ProtNLM"/>
    </source>
</evidence>
<keyword evidence="4" id="KW-1185">Reference proteome</keyword>